<dbReference type="Pfam" id="PF00015">
    <property type="entry name" value="MCPsignal"/>
    <property type="match status" value="1"/>
</dbReference>
<dbReference type="InterPro" id="IPR004089">
    <property type="entry name" value="MCPsignal_dom"/>
</dbReference>
<comment type="subcellular location">
    <subcellularLocation>
        <location evidence="1">Cell membrane</location>
    </subcellularLocation>
</comment>
<dbReference type="PROSITE" id="PS50885">
    <property type="entry name" value="HAMP"/>
    <property type="match status" value="1"/>
</dbReference>
<feature type="domain" description="Methyl-accepting transducer" evidence="8">
    <location>
        <begin position="278"/>
        <end position="514"/>
    </location>
</feature>
<evidence type="ECO:0000313" key="10">
    <source>
        <dbReference type="EMBL" id="GLC89999.1"/>
    </source>
</evidence>
<comment type="similarity">
    <text evidence="5">Belongs to the methyl-accepting chemotaxis (MCP) protein family.</text>
</comment>
<protein>
    <recommendedName>
        <fullName evidence="12">Methyl-accepting chemotaxis protein</fullName>
    </recommendedName>
</protein>
<dbReference type="PANTHER" id="PTHR32089:SF112">
    <property type="entry name" value="LYSOZYME-LIKE PROTEIN-RELATED"/>
    <property type="match status" value="1"/>
</dbReference>
<dbReference type="Gene3D" id="6.10.340.10">
    <property type="match status" value="1"/>
</dbReference>
<gene>
    <name evidence="10" type="ORF">LYSBPC_31260</name>
</gene>
<dbReference type="Proteomes" id="UP001065593">
    <property type="component" value="Unassembled WGS sequence"/>
</dbReference>
<dbReference type="CDD" id="cd06225">
    <property type="entry name" value="HAMP"/>
    <property type="match status" value="1"/>
</dbReference>
<sequence length="564" mass="61352">MKIKSLLVSVIIITIVLFLINIGSFFFLIQSNNQQVNAFQKESTILYLKEQLVRVSDDLTTLARAYASTGDKKFYDEYMKEVNETQTYQKVITQFEDVLPQNLLNIVQNVQAESAELAKTEEQGFQLIQTGDLQKAADLMYSNEYFSGKEQINNYLTQFNTEVEEWISEQTGAAHSRVTTSLIILGSSIAFFSLFSLLASILIITKLKPLFTMIEQTKQVAQGNLTIEPLSLKEGAKDEISQLSQAFNHMFANLKNMLSVVAHSSIELSASTEELIVNVDQSTKATEKIVLATEEIANGSTTQLVQIEESSKAMSEVAQGIHHVATTASDVAIASEKSSNKAVDGGKSLTLAVTQMQQIEKVVGETMGSITSLSTRSQEIEKIVDAITDIADQTNLLALNAAIEAARAGEAGKGFAVVADEVRKLAEESSRSAQQITTIIYSIQAETQLTVQKMGQVNDNVSQGVEIVANTGAAFQEIITAARLVTDQIQEVSAVSQQMAASAEQVSATFESLQTISASSNDSTQQVAGLSEEQLASMEEISSATQLLNNLARELNDEVSKFSV</sequence>
<dbReference type="PROSITE" id="PS50111">
    <property type="entry name" value="CHEMOTAXIS_TRANSDUC_2"/>
    <property type="match status" value="1"/>
</dbReference>
<evidence type="ECO:0000256" key="1">
    <source>
        <dbReference type="ARBA" id="ARBA00004236"/>
    </source>
</evidence>
<evidence type="ECO:0000313" key="11">
    <source>
        <dbReference type="Proteomes" id="UP001065593"/>
    </source>
</evidence>
<evidence type="ECO:0000256" key="3">
    <source>
        <dbReference type="ARBA" id="ARBA00023136"/>
    </source>
</evidence>
<evidence type="ECO:0000256" key="2">
    <source>
        <dbReference type="ARBA" id="ARBA00022475"/>
    </source>
</evidence>
<feature type="transmembrane region" description="Helical" evidence="7">
    <location>
        <begin position="182"/>
        <end position="204"/>
    </location>
</feature>
<keyword evidence="2" id="KW-1003">Cell membrane</keyword>
<keyword evidence="3 7" id="KW-0472">Membrane</keyword>
<dbReference type="SMART" id="SM00304">
    <property type="entry name" value="HAMP"/>
    <property type="match status" value="2"/>
</dbReference>
<dbReference type="CDD" id="cd11386">
    <property type="entry name" value="MCP_signal"/>
    <property type="match status" value="1"/>
</dbReference>
<keyword evidence="11" id="KW-1185">Reference proteome</keyword>
<dbReference type="RefSeq" id="WP_264989920.1">
    <property type="nucleotide sequence ID" value="NZ_BRZA01000005.1"/>
</dbReference>
<organism evidence="10 11">
    <name type="scientific">Lysinibacillus piscis</name>
    <dbReference type="NCBI Taxonomy" id="2518931"/>
    <lineage>
        <taxon>Bacteria</taxon>
        <taxon>Bacillati</taxon>
        <taxon>Bacillota</taxon>
        <taxon>Bacilli</taxon>
        <taxon>Bacillales</taxon>
        <taxon>Bacillaceae</taxon>
        <taxon>Lysinibacillus</taxon>
    </lineage>
</organism>
<evidence type="ECO:0008006" key="12">
    <source>
        <dbReference type="Google" id="ProtNLM"/>
    </source>
</evidence>
<accession>A0ABQ5NNV1</accession>
<dbReference type="PANTHER" id="PTHR32089">
    <property type="entry name" value="METHYL-ACCEPTING CHEMOTAXIS PROTEIN MCPB"/>
    <property type="match status" value="1"/>
</dbReference>
<dbReference type="SMART" id="SM00283">
    <property type="entry name" value="MA"/>
    <property type="match status" value="1"/>
</dbReference>
<keyword evidence="7" id="KW-1133">Transmembrane helix</keyword>
<comment type="caution">
    <text evidence="10">The sequence shown here is derived from an EMBL/GenBank/DDBJ whole genome shotgun (WGS) entry which is preliminary data.</text>
</comment>
<dbReference type="EMBL" id="BRZA01000005">
    <property type="protein sequence ID" value="GLC89999.1"/>
    <property type="molecule type" value="Genomic_DNA"/>
</dbReference>
<keyword evidence="4 6" id="KW-0807">Transducer</keyword>
<evidence type="ECO:0000259" key="9">
    <source>
        <dbReference type="PROSITE" id="PS50885"/>
    </source>
</evidence>
<reference evidence="10" key="1">
    <citation type="submission" date="2022-08" db="EMBL/GenBank/DDBJ databases">
        <title>Draft genome sequence of Lysinibacillus sp. strain KH24.</title>
        <authorList>
            <person name="Kanbe H."/>
            <person name="Itoh H."/>
        </authorList>
    </citation>
    <scope>NUCLEOTIDE SEQUENCE</scope>
    <source>
        <strain evidence="10">KH24</strain>
    </source>
</reference>
<dbReference type="InterPro" id="IPR003660">
    <property type="entry name" value="HAMP_dom"/>
</dbReference>
<name>A0ABQ5NNV1_9BACI</name>
<evidence type="ECO:0000256" key="5">
    <source>
        <dbReference type="ARBA" id="ARBA00029447"/>
    </source>
</evidence>
<evidence type="ECO:0000256" key="4">
    <source>
        <dbReference type="ARBA" id="ARBA00023224"/>
    </source>
</evidence>
<dbReference type="InterPro" id="IPR004090">
    <property type="entry name" value="Chemotax_Me-accpt_rcpt"/>
</dbReference>
<feature type="domain" description="HAMP" evidence="9">
    <location>
        <begin position="207"/>
        <end position="259"/>
    </location>
</feature>
<evidence type="ECO:0000256" key="6">
    <source>
        <dbReference type="PROSITE-ProRule" id="PRU00284"/>
    </source>
</evidence>
<proteinExistence type="inferred from homology"/>
<evidence type="ECO:0000256" key="7">
    <source>
        <dbReference type="SAM" id="Phobius"/>
    </source>
</evidence>
<keyword evidence="7" id="KW-0812">Transmembrane</keyword>
<dbReference type="SUPFAM" id="SSF58104">
    <property type="entry name" value="Methyl-accepting chemotaxis protein (MCP) signaling domain"/>
    <property type="match status" value="1"/>
</dbReference>
<dbReference type="PRINTS" id="PR00260">
    <property type="entry name" value="CHEMTRNSDUCR"/>
</dbReference>
<dbReference type="Gene3D" id="1.10.287.950">
    <property type="entry name" value="Methyl-accepting chemotaxis protein"/>
    <property type="match status" value="1"/>
</dbReference>
<feature type="transmembrane region" description="Helical" evidence="7">
    <location>
        <begin position="6"/>
        <end position="29"/>
    </location>
</feature>
<dbReference type="Pfam" id="PF00672">
    <property type="entry name" value="HAMP"/>
    <property type="match status" value="1"/>
</dbReference>
<evidence type="ECO:0000259" key="8">
    <source>
        <dbReference type="PROSITE" id="PS50111"/>
    </source>
</evidence>